<gene>
    <name evidence="3" type="ORF">UFOPK3024_00370</name>
</gene>
<dbReference type="Gene3D" id="3.40.50.300">
    <property type="entry name" value="P-loop containing nucleotide triphosphate hydrolases"/>
    <property type="match status" value="1"/>
</dbReference>
<dbReference type="AlphaFoldDB" id="A0A6J6XJL1"/>
<evidence type="ECO:0000313" key="3">
    <source>
        <dbReference type="EMBL" id="CAB4797002.1"/>
    </source>
</evidence>
<dbReference type="InterPro" id="IPR001482">
    <property type="entry name" value="T2SS/T4SS_dom"/>
</dbReference>
<dbReference type="Pfam" id="PF00437">
    <property type="entry name" value="T2SSE"/>
    <property type="match status" value="1"/>
</dbReference>
<dbReference type="InterPro" id="IPR027417">
    <property type="entry name" value="P-loop_NTPase"/>
</dbReference>
<comment type="similarity">
    <text evidence="1">Belongs to the GSP E family.</text>
</comment>
<dbReference type="PANTHER" id="PTHR30486">
    <property type="entry name" value="TWITCHING MOTILITY PROTEIN PILT"/>
    <property type="match status" value="1"/>
</dbReference>
<dbReference type="SUPFAM" id="SSF52540">
    <property type="entry name" value="P-loop containing nucleoside triphosphate hydrolases"/>
    <property type="match status" value="1"/>
</dbReference>
<dbReference type="NCBIfam" id="TIGR03819">
    <property type="entry name" value="heli_sec_ATPase"/>
    <property type="match status" value="1"/>
</dbReference>
<name>A0A6J6XJL1_9ZZZZ</name>
<accession>A0A6J6XJL1</accession>
<dbReference type="PANTHER" id="PTHR30486:SF6">
    <property type="entry name" value="TYPE IV PILUS RETRACTATION ATPASE PILT"/>
    <property type="match status" value="1"/>
</dbReference>
<feature type="domain" description="Bacterial type II secretion system protein E" evidence="2">
    <location>
        <begin position="56"/>
        <end position="329"/>
    </location>
</feature>
<dbReference type="InterPro" id="IPR022399">
    <property type="entry name" value="TadA-like_ATPase"/>
</dbReference>
<proteinExistence type="inferred from homology"/>
<evidence type="ECO:0000259" key="2">
    <source>
        <dbReference type="Pfam" id="PF00437"/>
    </source>
</evidence>
<dbReference type="Gene3D" id="3.30.450.380">
    <property type="match status" value="1"/>
</dbReference>
<organism evidence="3">
    <name type="scientific">freshwater metagenome</name>
    <dbReference type="NCBI Taxonomy" id="449393"/>
    <lineage>
        <taxon>unclassified sequences</taxon>
        <taxon>metagenomes</taxon>
        <taxon>ecological metagenomes</taxon>
    </lineage>
</organism>
<reference evidence="3" key="1">
    <citation type="submission" date="2020-05" db="EMBL/GenBank/DDBJ databases">
        <authorList>
            <person name="Chiriac C."/>
            <person name="Salcher M."/>
            <person name="Ghai R."/>
            <person name="Kavagutti S V."/>
        </authorList>
    </citation>
    <scope>NUCLEOTIDE SEQUENCE</scope>
</reference>
<dbReference type="EMBL" id="CAFAAK010000055">
    <property type="protein sequence ID" value="CAB4797002.1"/>
    <property type="molecule type" value="Genomic_DNA"/>
</dbReference>
<evidence type="ECO:0000256" key="1">
    <source>
        <dbReference type="ARBA" id="ARBA00006611"/>
    </source>
</evidence>
<dbReference type="InterPro" id="IPR050921">
    <property type="entry name" value="T4SS_GSP_E_ATPase"/>
</dbReference>
<protein>
    <submittedName>
        <fullName evidence="3">Unannotated protein</fullName>
    </submittedName>
</protein>
<dbReference type="GO" id="GO:0016887">
    <property type="term" value="F:ATP hydrolysis activity"/>
    <property type="evidence" value="ECO:0007669"/>
    <property type="project" value="InterPro"/>
</dbReference>
<sequence length="382" mass="40685">MILTPDLTMSVRETLAQQSLAPDRDSIAQAIRTQFPVVGETTVDELTPLIQAELVGFSVVQDLVDDPRITDVVINGPESIWVDRGAGLVRVDASFAHESEVRQFAVRLAGSVGRRLDDANPYVDCGLDRGIRLHAVLPPISGSGTLVSLRIPRVSGFSLAELHASGSLGVQALEWLQAIVQSRVAFLLTGGTGTGKTTLLSALLSLVDPGDRLVLVEDSAELKPQHPHVVCLQSRHRNIEGAGEVSVRDLVRQALRMRPDRLVVGEARGPEVIDLLSAMNTGHEGGCGTLHANSPADVPARVAALAAPAGWSRDSAMAQLGSALDVVLHVNRTPAGQRWLQEIAVVRSVDGRVEIVSALRWDCTGEIHSGAGFTDLSALVTR</sequence>